<comment type="subcellular location">
    <subcellularLocation>
        <location evidence="2 12">Cell inner membrane</location>
        <topology evidence="2 12">Single-pass membrane protein</topology>
    </subcellularLocation>
</comment>
<keyword evidence="6 12" id="KW-1003">Cell membrane</keyword>
<evidence type="ECO:0000313" key="14">
    <source>
        <dbReference type="Proteomes" id="UP001138961"/>
    </source>
</evidence>
<evidence type="ECO:0000256" key="7">
    <source>
        <dbReference type="ARBA" id="ARBA00022519"/>
    </source>
</evidence>
<dbReference type="NCBIfam" id="TIGR03141">
    <property type="entry name" value="cytochro_ccmD"/>
    <property type="match status" value="1"/>
</dbReference>
<evidence type="ECO:0000256" key="3">
    <source>
        <dbReference type="ARBA" id="ARBA00008741"/>
    </source>
</evidence>
<name>A0ABS8BQA9_9RHOB</name>
<evidence type="ECO:0000256" key="12">
    <source>
        <dbReference type="RuleBase" id="RU363101"/>
    </source>
</evidence>
<keyword evidence="11 12" id="KW-0472">Membrane</keyword>
<evidence type="ECO:0000256" key="4">
    <source>
        <dbReference type="ARBA" id="ARBA00016461"/>
    </source>
</evidence>
<dbReference type="Pfam" id="PF04995">
    <property type="entry name" value="CcmD"/>
    <property type="match status" value="1"/>
</dbReference>
<evidence type="ECO:0000256" key="2">
    <source>
        <dbReference type="ARBA" id="ARBA00004377"/>
    </source>
</evidence>
<comment type="caution">
    <text evidence="13">The sequence shown here is derived from an EMBL/GenBank/DDBJ whole genome shotgun (WGS) entry which is preliminary data.</text>
</comment>
<gene>
    <name evidence="13" type="primary">ccmD</name>
    <name evidence="13" type="ORF">LGQ03_01505</name>
</gene>
<evidence type="ECO:0000256" key="5">
    <source>
        <dbReference type="ARBA" id="ARBA00022448"/>
    </source>
</evidence>
<dbReference type="RefSeq" id="WP_226746967.1">
    <property type="nucleotide sequence ID" value="NZ_JAJATZ010000001.1"/>
</dbReference>
<evidence type="ECO:0000256" key="8">
    <source>
        <dbReference type="ARBA" id="ARBA00022692"/>
    </source>
</evidence>
<organism evidence="13 14">
    <name type="scientific">Loktanella gaetbuli</name>
    <dbReference type="NCBI Taxonomy" id="2881335"/>
    <lineage>
        <taxon>Bacteria</taxon>
        <taxon>Pseudomonadati</taxon>
        <taxon>Pseudomonadota</taxon>
        <taxon>Alphaproteobacteria</taxon>
        <taxon>Rhodobacterales</taxon>
        <taxon>Roseobacteraceae</taxon>
        <taxon>Loktanella</taxon>
    </lineage>
</organism>
<evidence type="ECO:0000256" key="1">
    <source>
        <dbReference type="ARBA" id="ARBA00002442"/>
    </source>
</evidence>
<accession>A0ABS8BQA9</accession>
<reference evidence="13" key="1">
    <citation type="submission" date="2021-10" db="EMBL/GenBank/DDBJ databases">
        <title>Loktanella gaetbuli sp. nov., isolated from a tidal flat.</title>
        <authorList>
            <person name="Park S."/>
            <person name="Yoon J.-H."/>
        </authorList>
    </citation>
    <scope>NUCLEOTIDE SEQUENCE</scope>
    <source>
        <strain evidence="13">TSTF-M6</strain>
    </source>
</reference>
<evidence type="ECO:0000256" key="11">
    <source>
        <dbReference type="ARBA" id="ARBA00023136"/>
    </source>
</evidence>
<evidence type="ECO:0000313" key="13">
    <source>
        <dbReference type="EMBL" id="MCB5197908.1"/>
    </source>
</evidence>
<sequence length="46" mass="5266">MPELGDYTVYVISSYVATIVLLVAIIGLSWRRSRRVKRALEDIERG</sequence>
<keyword evidence="14" id="KW-1185">Reference proteome</keyword>
<evidence type="ECO:0000256" key="6">
    <source>
        <dbReference type="ARBA" id="ARBA00022475"/>
    </source>
</evidence>
<dbReference type="Proteomes" id="UP001138961">
    <property type="component" value="Unassembled WGS sequence"/>
</dbReference>
<proteinExistence type="inferred from homology"/>
<keyword evidence="5 12" id="KW-0813">Transport</keyword>
<feature type="transmembrane region" description="Helical" evidence="12">
    <location>
        <begin position="12"/>
        <end position="30"/>
    </location>
</feature>
<evidence type="ECO:0000256" key="9">
    <source>
        <dbReference type="ARBA" id="ARBA00022748"/>
    </source>
</evidence>
<comment type="function">
    <text evidence="1 12">Required for the export of heme to the periplasm for the biogenesis of c-type cytochromes.</text>
</comment>
<evidence type="ECO:0000256" key="10">
    <source>
        <dbReference type="ARBA" id="ARBA00022989"/>
    </source>
</evidence>
<keyword evidence="8 12" id="KW-0812">Transmembrane</keyword>
<keyword evidence="7 12" id="KW-0997">Cell inner membrane</keyword>
<dbReference type="EMBL" id="JAJATZ010000001">
    <property type="protein sequence ID" value="MCB5197908.1"/>
    <property type="molecule type" value="Genomic_DNA"/>
</dbReference>
<protein>
    <recommendedName>
        <fullName evidence="4 12">Heme exporter protein D</fullName>
    </recommendedName>
</protein>
<keyword evidence="9 12" id="KW-0201">Cytochrome c-type biogenesis</keyword>
<keyword evidence="10 12" id="KW-1133">Transmembrane helix</keyword>
<dbReference type="InterPro" id="IPR007078">
    <property type="entry name" value="Haem_export_protD_CcmD"/>
</dbReference>
<comment type="similarity">
    <text evidence="3 12">Belongs to the CcmD/CycX/HelD family.</text>
</comment>